<feature type="region of interest" description="Disordered" evidence="7">
    <location>
        <begin position="37"/>
        <end position="80"/>
    </location>
</feature>
<evidence type="ECO:0000256" key="1">
    <source>
        <dbReference type="ARBA" id="ARBA00001913"/>
    </source>
</evidence>
<dbReference type="InterPro" id="IPR036026">
    <property type="entry name" value="Seven-hairpin_glycosidases"/>
</dbReference>
<keyword evidence="8" id="KW-0732">Signal</keyword>
<comment type="pathway">
    <text evidence="2">Protein modification; protein glycosylation.</text>
</comment>
<name>A0ABP0DPG0_9PEZI</name>
<comment type="similarity">
    <text evidence="3 6">Belongs to the glycosyl hydrolase 47 family.</text>
</comment>
<gene>
    <name evidence="9" type="ORF">SEPCBS119000_003593</name>
</gene>
<dbReference type="PANTHER" id="PTHR11742">
    <property type="entry name" value="MANNOSYL-OLIGOSACCHARIDE ALPHA-1,2-MANNOSIDASE-RELATED"/>
    <property type="match status" value="1"/>
</dbReference>
<feature type="region of interest" description="Disordered" evidence="7">
    <location>
        <begin position="730"/>
        <end position="772"/>
    </location>
</feature>
<dbReference type="InterPro" id="IPR012341">
    <property type="entry name" value="6hp_glycosidase-like_sf"/>
</dbReference>
<dbReference type="Gene3D" id="1.50.10.10">
    <property type="match status" value="3"/>
</dbReference>
<proteinExistence type="inferred from homology"/>
<accession>A0ABP0DPG0</accession>
<dbReference type="SUPFAM" id="SSF48225">
    <property type="entry name" value="Seven-hairpin glycosidases"/>
    <property type="match status" value="1"/>
</dbReference>
<dbReference type="InterPro" id="IPR050749">
    <property type="entry name" value="Glycosyl_Hydrolase_47"/>
</dbReference>
<feature type="signal peptide" evidence="8">
    <location>
        <begin position="1"/>
        <end position="29"/>
    </location>
</feature>
<feature type="region of interest" description="Disordered" evidence="7">
    <location>
        <begin position="478"/>
        <end position="532"/>
    </location>
</feature>
<reference evidence="9 10" key="1">
    <citation type="submission" date="2024-01" db="EMBL/GenBank/DDBJ databases">
        <authorList>
            <person name="Allen C."/>
            <person name="Tagirdzhanova G."/>
        </authorList>
    </citation>
    <scope>NUCLEOTIDE SEQUENCE [LARGE SCALE GENOMIC DNA]</scope>
    <source>
        <strain evidence="9 10">CBS 119000</strain>
    </source>
</reference>
<protein>
    <recommendedName>
        <fullName evidence="6">alpha-1,2-Mannosidase</fullName>
        <ecNumber evidence="6">3.2.1.-</ecNumber>
    </recommendedName>
</protein>
<evidence type="ECO:0000256" key="5">
    <source>
        <dbReference type="ARBA" id="ARBA00023157"/>
    </source>
</evidence>
<keyword evidence="10" id="KW-1185">Reference proteome</keyword>
<feature type="compositionally biased region" description="Basic and acidic residues" evidence="7">
    <location>
        <begin position="734"/>
        <end position="746"/>
    </location>
</feature>
<comment type="cofactor">
    <cofactor evidence="1">
        <name>Ca(2+)</name>
        <dbReference type="ChEBI" id="CHEBI:29108"/>
    </cofactor>
</comment>
<evidence type="ECO:0000256" key="8">
    <source>
        <dbReference type="SAM" id="SignalP"/>
    </source>
</evidence>
<dbReference type="EC" id="3.2.1.-" evidence="6"/>
<evidence type="ECO:0000313" key="9">
    <source>
        <dbReference type="EMBL" id="CAK7269486.1"/>
    </source>
</evidence>
<evidence type="ECO:0000256" key="2">
    <source>
        <dbReference type="ARBA" id="ARBA00004922"/>
    </source>
</evidence>
<feature type="region of interest" description="Disordered" evidence="7">
    <location>
        <begin position="92"/>
        <end position="150"/>
    </location>
</feature>
<feature type="chain" id="PRO_5045745893" description="alpha-1,2-Mannosidase" evidence="8">
    <location>
        <begin position="30"/>
        <end position="980"/>
    </location>
</feature>
<evidence type="ECO:0000313" key="10">
    <source>
        <dbReference type="Proteomes" id="UP001642502"/>
    </source>
</evidence>
<feature type="compositionally biased region" description="Low complexity" evidence="7">
    <location>
        <begin position="116"/>
        <end position="131"/>
    </location>
</feature>
<keyword evidence="5" id="KW-1015">Disulfide bond</keyword>
<sequence>MAYLRFRRYRVYIFAAVLLLFIIFRLSHSSDLGTQKQATIKGDKAPPDDPITYAHSNNIGARPDVGLAEVDVPPKDAPENDSRFVAQVDLTAGQPAQDPKLSTSIQINGQPDLPNSQPSVQPVVPQQSAAAGQEPVAQGNGAPDSNNNLKTVAPASRQATATAQQTLPSTSAIHWIKMAEHFPVPEESLISLPTGKPKSIPRIQHDFKSESSEAREIRESRLASVRTEMQHAWSGYRTYAWTHDELTPISKGFSDPFCGWAASLVDALDTLWIMKMYDEFDEAYEAVKQIDFTTTPFRDEIPVFETIIRYLGGLVAAYDVSGGVDGKYPMFLTKAVQLAEILMAVFDTPNRMPILYYSWKPTSDSHPKTASSSVSVAELGSMSMEFTRLAQLTGQNKYYDAIARITDAFEEWQNRINGTAIPGLLPERIDASGCNVTAAILAANDDVKAADIQADPLDLERAEDESYIAKALHSNPGYNVNYDREPDTPDAGEDISLNNHAAGSPHANGIAKRAAPDNSAAEEDSAAAKAPEPVCIPQNLTAGGYGVQTFGMGGSQDSAYEYFPKQYLLLGGLVPKYRAMHEKVADAVKKHLLYRPMIKDDRNILFSAKVASQEENPEELIYNYEITHLTCFLGGMFAMGGRIFDRPDDIEIAAKLADGCVWSYEVMPMGIMPEASVITPCANITSCPWNETAWFEQLDPDSAWRDRGLVEYEEHLEAWTKLKSDIEQYQQSVGHDKDRDQPENKSDAPAGALAGAVAESSEANPSSISKRDSLAGGQIAGVVADVGSNDDIKPILDDSNHGGPDTNIQSVAAAEVPAPQAPATSPVDAAADQVSMSTEPMLPPMPRRPMSHMDFVRSRIERDNLQPGFVYVNDPRYILRPEAIESVWYMYRITGDPSWQEKGWRMFQAVIRASRTEYGHSAVTDVTADPGQANNQLDNMESFWFAETLKYFYLLFTTPDVISLDDYVLNTEAHPFKRPT</sequence>
<evidence type="ECO:0000256" key="4">
    <source>
        <dbReference type="ARBA" id="ARBA00022801"/>
    </source>
</evidence>
<keyword evidence="4 6" id="KW-0378">Hydrolase</keyword>
<dbReference type="PRINTS" id="PR00747">
    <property type="entry name" value="GLYHDRLASE47"/>
</dbReference>
<dbReference type="Pfam" id="PF01532">
    <property type="entry name" value="Glyco_hydro_47"/>
    <property type="match status" value="1"/>
</dbReference>
<keyword evidence="6" id="KW-0326">Glycosidase</keyword>
<feature type="compositionally biased region" description="Low complexity" evidence="7">
    <location>
        <begin position="748"/>
        <end position="763"/>
    </location>
</feature>
<feature type="compositionally biased region" description="Polar residues" evidence="7">
    <location>
        <begin position="100"/>
        <end position="115"/>
    </location>
</feature>
<organism evidence="9 10">
    <name type="scientific">Sporothrix epigloea</name>
    <dbReference type="NCBI Taxonomy" id="1892477"/>
    <lineage>
        <taxon>Eukaryota</taxon>
        <taxon>Fungi</taxon>
        <taxon>Dikarya</taxon>
        <taxon>Ascomycota</taxon>
        <taxon>Pezizomycotina</taxon>
        <taxon>Sordariomycetes</taxon>
        <taxon>Sordariomycetidae</taxon>
        <taxon>Ophiostomatales</taxon>
        <taxon>Ophiostomataceae</taxon>
        <taxon>Sporothrix</taxon>
    </lineage>
</organism>
<dbReference type="PANTHER" id="PTHR11742:SF103">
    <property type="entry name" value="ENDOPLASMIC RETICULUM MANNOSIDASE MNL2-RELATED"/>
    <property type="match status" value="1"/>
</dbReference>
<evidence type="ECO:0000256" key="6">
    <source>
        <dbReference type="RuleBase" id="RU361193"/>
    </source>
</evidence>
<dbReference type="Proteomes" id="UP001642502">
    <property type="component" value="Unassembled WGS sequence"/>
</dbReference>
<dbReference type="InterPro" id="IPR001382">
    <property type="entry name" value="Glyco_hydro_47"/>
</dbReference>
<evidence type="ECO:0000256" key="7">
    <source>
        <dbReference type="SAM" id="MobiDB-lite"/>
    </source>
</evidence>
<evidence type="ECO:0000256" key="3">
    <source>
        <dbReference type="ARBA" id="ARBA00007658"/>
    </source>
</evidence>
<comment type="caution">
    <text evidence="9">The sequence shown here is derived from an EMBL/GenBank/DDBJ whole genome shotgun (WGS) entry which is preliminary data.</text>
</comment>
<dbReference type="EMBL" id="CAWUON010000048">
    <property type="protein sequence ID" value="CAK7269486.1"/>
    <property type="molecule type" value="Genomic_DNA"/>
</dbReference>